<proteinExistence type="predicted"/>
<dbReference type="AlphaFoldDB" id="A0A6L7FX64"/>
<dbReference type="Proteomes" id="UP000477911">
    <property type="component" value="Unassembled WGS sequence"/>
</dbReference>
<sequence length="126" mass="13006">MEKVTMMTRNLSFLLSHAAGTRSFNTITIAAGEGELAPGTVLGKVTASDLYVVSPEAETVGKEGAETALAVLAYAVDATDADVDALVVDADAEVKVGMLTFDATVDDETKTDAKLAQLTAAGIRAR</sequence>
<gene>
    <name evidence="1" type="ORF">GR170_00795</name>
</gene>
<name>A0A6L7FX64_9RHOB</name>
<accession>A0A6L7FX64</accession>
<dbReference type="Pfam" id="PF02924">
    <property type="entry name" value="HDPD"/>
    <property type="match status" value="1"/>
</dbReference>
<protein>
    <submittedName>
        <fullName evidence="1">Head decoration protein</fullName>
    </submittedName>
</protein>
<dbReference type="RefSeq" id="WP_160890899.1">
    <property type="nucleotide sequence ID" value="NZ_WUMU01000001.1"/>
</dbReference>
<comment type="caution">
    <text evidence="1">The sequence shown here is derived from an EMBL/GenBank/DDBJ whole genome shotgun (WGS) entry which is preliminary data.</text>
</comment>
<reference evidence="1 2" key="1">
    <citation type="submission" date="2019-12" db="EMBL/GenBank/DDBJ databases">
        <authorList>
            <person name="Li M."/>
        </authorList>
    </citation>
    <scope>NUCLEOTIDE SEQUENCE [LARGE SCALE GENOMIC DNA]</scope>
    <source>
        <strain evidence="1 2">GBMRC 2024</strain>
    </source>
</reference>
<dbReference type="InterPro" id="IPR004195">
    <property type="entry name" value="Head_decoration_D"/>
</dbReference>
<evidence type="ECO:0000313" key="2">
    <source>
        <dbReference type="Proteomes" id="UP000477911"/>
    </source>
</evidence>
<evidence type="ECO:0000313" key="1">
    <source>
        <dbReference type="EMBL" id="MXN16355.1"/>
    </source>
</evidence>
<dbReference type="EMBL" id="WUMU01000001">
    <property type="protein sequence ID" value="MXN16355.1"/>
    <property type="molecule type" value="Genomic_DNA"/>
</dbReference>
<keyword evidence="2" id="KW-1185">Reference proteome</keyword>
<organism evidence="1 2">
    <name type="scientific">Pseudooceanicola albus</name>
    <dbReference type="NCBI Taxonomy" id="2692189"/>
    <lineage>
        <taxon>Bacteria</taxon>
        <taxon>Pseudomonadati</taxon>
        <taxon>Pseudomonadota</taxon>
        <taxon>Alphaproteobacteria</taxon>
        <taxon>Rhodobacterales</taxon>
        <taxon>Paracoccaceae</taxon>
        <taxon>Pseudooceanicola</taxon>
    </lineage>
</organism>